<reference evidence="2 3" key="1">
    <citation type="submission" date="2019-03" db="EMBL/GenBank/DDBJ databases">
        <title>Single cell metagenomics reveals metabolic interactions within the superorganism composed of flagellate Streblomastix strix and complex community of Bacteroidetes bacteria on its surface.</title>
        <authorList>
            <person name="Treitli S.C."/>
            <person name="Kolisko M."/>
            <person name="Husnik F."/>
            <person name="Keeling P."/>
            <person name="Hampl V."/>
        </authorList>
    </citation>
    <scope>NUCLEOTIDE SEQUENCE [LARGE SCALE GENOMIC DNA]</scope>
    <source>
        <strain evidence="2">ST1C</strain>
    </source>
</reference>
<feature type="domain" description="Ubiquitin-like" evidence="1">
    <location>
        <begin position="21"/>
        <end position="48"/>
    </location>
</feature>
<evidence type="ECO:0000313" key="2">
    <source>
        <dbReference type="EMBL" id="KAA6387644.1"/>
    </source>
</evidence>
<name>A0A5J4VYA4_9EUKA</name>
<evidence type="ECO:0000259" key="1">
    <source>
        <dbReference type="PROSITE" id="PS50053"/>
    </source>
</evidence>
<gene>
    <name evidence="2" type="ORF">EZS28_016831</name>
</gene>
<dbReference type="AlphaFoldDB" id="A0A5J4VYA4"/>
<dbReference type="Pfam" id="PF00240">
    <property type="entry name" value="ubiquitin"/>
    <property type="match status" value="1"/>
</dbReference>
<organism evidence="2 3">
    <name type="scientific">Streblomastix strix</name>
    <dbReference type="NCBI Taxonomy" id="222440"/>
    <lineage>
        <taxon>Eukaryota</taxon>
        <taxon>Metamonada</taxon>
        <taxon>Preaxostyla</taxon>
        <taxon>Oxymonadida</taxon>
        <taxon>Streblomastigidae</taxon>
        <taxon>Streblomastix</taxon>
    </lineage>
</organism>
<sequence length="48" mass="5388">MLLKIRDFRKPTYEVNVNSLDETIDALKKSIAGIVGVEPELQRLVFAG</sequence>
<dbReference type="SUPFAM" id="SSF54236">
    <property type="entry name" value="Ubiquitin-like"/>
    <property type="match status" value="1"/>
</dbReference>
<dbReference type="Proteomes" id="UP000324800">
    <property type="component" value="Unassembled WGS sequence"/>
</dbReference>
<comment type="caution">
    <text evidence="2">The sequence shown here is derived from an EMBL/GenBank/DDBJ whole genome shotgun (WGS) entry which is preliminary data.</text>
</comment>
<feature type="non-terminal residue" evidence="2">
    <location>
        <position position="48"/>
    </location>
</feature>
<accession>A0A5J4VYA4</accession>
<dbReference type="InterPro" id="IPR029071">
    <property type="entry name" value="Ubiquitin-like_domsf"/>
</dbReference>
<dbReference type="EMBL" id="SNRW01004293">
    <property type="protein sequence ID" value="KAA6387644.1"/>
    <property type="molecule type" value="Genomic_DNA"/>
</dbReference>
<evidence type="ECO:0000313" key="3">
    <source>
        <dbReference type="Proteomes" id="UP000324800"/>
    </source>
</evidence>
<dbReference type="InterPro" id="IPR000626">
    <property type="entry name" value="Ubiquitin-like_dom"/>
</dbReference>
<dbReference type="PROSITE" id="PS50053">
    <property type="entry name" value="UBIQUITIN_2"/>
    <property type="match status" value="1"/>
</dbReference>
<protein>
    <recommendedName>
        <fullName evidence="1">Ubiquitin-like domain-containing protein</fullName>
    </recommendedName>
</protein>
<dbReference type="CDD" id="cd17039">
    <property type="entry name" value="Ubl_ubiquitin_like"/>
    <property type="match status" value="1"/>
</dbReference>
<proteinExistence type="predicted"/>
<dbReference type="Gene3D" id="3.10.20.90">
    <property type="entry name" value="Phosphatidylinositol 3-kinase Catalytic Subunit, Chain A, domain 1"/>
    <property type="match status" value="1"/>
</dbReference>